<keyword evidence="11" id="KW-0325">Glycoprotein</keyword>
<keyword evidence="4 13" id="KW-1003">Cell membrane</keyword>
<evidence type="ECO:0000256" key="3">
    <source>
        <dbReference type="ARBA" id="ARBA00010663"/>
    </source>
</evidence>
<dbReference type="GO" id="GO:0007606">
    <property type="term" value="P:sensory perception of chemical stimulus"/>
    <property type="evidence" value="ECO:0007669"/>
    <property type="project" value="UniProtKB-ARBA"/>
</dbReference>
<evidence type="ECO:0000256" key="6">
    <source>
        <dbReference type="ARBA" id="ARBA00022692"/>
    </source>
</evidence>
<dbReference type="InterPro" id="IPR004072">
    <property type="entry name" value="Vmron_rcpt_1"/>
</dbReference>
<dbReference type="InterPro" id="IPR017452">
    <property type="entry name" value="GPCR_Rhodpsn_7TM"/>
</dbReference>
<dbReference type="Proteomes" id="UP000515203">
    <property type="component" value="Unplaced"/>
</dbReference>
<evidence type="ECO:0000313" key="16">
    <source>
        <dbReference type="RefSeq" id="XP_012373154.1"/>
    </source>
</evidence>
<dbReference type="RefSeq" id="XP_012373154.1">
    <property type="nucleotide sequence ID" value="XM_012517700.1"/>
</dbReference>
<dbReference type="GeneID" id="101569565"/>
<proteinExistence type="inferred from homology"/>
<evidence type="ECO:0000256" key="2">
    <source>
        <dbReference type="ARBA" id="ARBA00004651"/>
    </source>
</evidence>
<gene>
    <name evidence="16" type="primary">LOC101569565</name>
</gene>
<protein>
    <recommendedName>
        <fullName evidence="13">Vomeronasal type-1 receptor</fullName>
    </recommendedName>
</protein>
<dbReference type="PRINTS" id="PR01534">
    <property type="entry name" value="VOMERONASL1R"/>
</dbReference>
<feature type="transmembrane region" description="Helical" evidence="13">
    <location>
        <begin position="12"/>
        <end position="32"/>
    </location>
</feature>
<keyword evidence="6 13" id="KW-0812">Transmembrane</keyword>
<dbReference type="OrthoDB" id="9606139at2759"/>
<evidence type="ECO:0000313" key="15">
    <source>
        <dbReference type="Proteomes" id="UP000515203"/>
    </source>
</evidence>
<dbReference type="GO" id="GO:0019236">
    <property type="term" value="P:response to pheromone"/>
    <property type="evidence" value="ECO:0007669"/>
    <property type="project" value="UniProtKB-KW"/>
</dbReference>
<accession>A0A6P3VDP5</accession>
<comment type="subcellular location">
    <subcellularLocation>
        <location evidence="2 13">Cell membrane</location>
        <topology evidence="2 13">Multi-pass membrane protein</topology>
    </subcellularLocation>
</comment>
<feature type="transmembrane region" description="Helical" evidence="13">
    <location>
        <begin position="52"/>
        <end position="72"/>
    </location>
</feature>
<keyword evidence="10 13" id="KW-0675">Receptor</keyword>
<dbReference type="AlphaFoldDB" id="A0A6P3VDP5"/>
<organism evidence="15 16">
    <name type="scientific">Octodon degus</name>
    <name type="common">Degu</name>
    <name type="synonym">Sciurus degus</name>
    <dbReference type="NCBI Taxonomy" id="10160"/>
    <lineage>
        <taxon>Eukaryota</taxon>
        <taxon>Metazoa</taxon>
        <taxon>Chordata</taxon>
        <taxon>Craniata</taxon>
        <taxon>Vertebrata</taxon>
        <taxon>Euteleostomi</taxon>
        <taxon>Mammalia</taxon>
        <taxon>Eutheria</taxon>
        <taxon>Euarchontoglires</taxon>
        <taxon>Glires</taxon>
        <taxon>Rodentia</taxon>
        <taxon>Hystricomorpha</taxon>
        <taxon>Octodontidae</taxon>
        <taxon>Octodon</taxon>
    </lineage>
</organism>
<dbReference type="InParanoid" id="A0A6P3VDP5"/>
<comment type="function">
    <text evidence="1">Putative pheromone receptor.</text>
</comment>
<feature type="domain" description="G-protein coupled receptors family 1 profile" evidence="14">
    <location>
        <begin position="22"/>
        <end position="285"/>
    </location>
</feature>
<evidence type="ECO:0000259" key="14">
    <source>
        <dbReference type="PROSITE" id="PS50262"/>
    </source>
</evidence>
<evidence type="ECO:0000256" key="5">
    <source>
        <dbReference type="ARBA" id="ARBA00022507"/>
    </source>
</evidence>
<feature type="transmembrane region" description="Helical" evidence="13">
    <location>
        <begin position="235"/>
        <end position="258"/>
    </location>
</feature>
<reference evidence="16" key="1">
    <citation type="submission" date="2025-08" db="UniProtKB">
        <authorList>
            <consortium name="RefSeq"/>
        </authorList>
    </citation>
    <scope>IDENTIFICATION</scope>
</reference>
<evidence type="ECO:0000256" key="1">
    <source>
        <dbReference type="ARBA" id="ARBA00003878"/>
    </source>
</evidence>
<feature type="transmembrane region" description="Helical" evidence="13">
    <location>
        <begin position="130"/>
        <end position="152"/>
    </location>
</feature>
<evidence type="ECO:0000256" key="11">
    <source>
        <dbReference type="ARBA" id="ARBA00023180"/>
    </source>
</evidence>
<dbReference type="PANTHER" id="PTHR24062">
    <property type="entry name" value="VOMERONASAL TYPE-1 RECEPTOR"/>
    <property type="match status" value="1"/>
</dbReference>
<comment type="similarity">
    <text evidence="3 13">Belongs to the G-protein coupled receptor 1 family.</text>
</comment>
<feature type="transmembrane region" description="Helical" evidence="13">
    <location>
        <begin position="190"/>
        <end position="208"/>
    </location>
</feature>
<keyword evidence="9 13" id="KW-0472">Membrane</keyword>
<dbReference type="Pfam" id="PF03402">
    <property type="entry name" value="V1R"/>
    <property type="match status" value="1"/>
</dbReference>
<evidence type="ECO:0000256" key="9">
    <source>
        <dbReference type="ARBA" id="ARBA00023136"/>
    </source>
</evidence>
<evidence type="ECO:0000256" key="10">
    <source>
        <dbReference type="ARBA" id="ARBA00023170"/>
    </source>
</evidence>
<evidence type="ECO:0000256" key="8">
    <source>
        <dbReference type="ARBA" id="ARBA00023040"/>
    </source>
</evidence>
<evidence type="ECO:0000256" key="13">
    <source>
        <dbReference type="RuleBase" id="RU364061"/>
    </source>
</evidence>
<evidence type="ECO:0000256" key="12">
    <source>
        <dbReference type="ARBA" id="ARBA00023224"/>
    </source>
</evidence>
<dbReference type="GO" id="GO:0016503">
    <property type="term" value="F:pheromone receptor activity"/>
    <property type="evidence" value="ECO:0007669"/>
    <property type="project" value="InterPro"/>
</dbReference>
<keyword evidence="12 13" id="KW-0807">Transducer</keyword>
<keyword evidence="8 13" id="KW-0297">G-protein coupled receptor</keyword>
<dbReference type="SUPFAM" id="SSF81321">
    <property type="entry name" value="Family A G protein-coupled receptor-like"/>
    <property type="match status" value="1"/>
</dbReference>
<name>A0A6P3VDP5_OCTDE</name>
<keyword evidence="5 13" id="KW-0589">Pheromone response</keyword>
<keyword evidence="7 13" id="KW-1133">Transmembrane helix</keyword>
<sequence length="301" mass="34196">MSRSDMAIGVMFLTQTTLGILGNLSFVCYYLLLHDKESALRSTDLILKHLSLANFFIILSHGVPHIMAAFGMKESFSDFGCKILLYIYRLGRGVSTALTCLLSVFQTITIGPVYFCWKDLKVRAPRYIESSIYLCWILYVIINFIFPMQAYGKQNNKNMTTNRYFGFCSIKVSSNLFSSIYLVLLILPEVLFSVLIICGSAAMMYFLYQHKKQVQYIHTTTSPRSSPESRATQSIFVLVCTFVIFNTLSSLLHIYVAFTYHPSVWLVSFGALLSLSFPTVSPFIFMRRFHCTGALCKNSPI</sequence>
<feature type="transmembrane region" description="Helical" evidence="13">
    <location>
        <begin position="264"/>
        <end position="285"/>
    </location>
</feature>
<evidence type="ECO:0000256" key="4">
    <source>
        <dbReference type="ARBA" id="ARBA00022475"/>
    </source>
</evidence>
<dbReference type="Gene3D" id="1.20.1070.10">
    <property type="entry name" value="Rhodopsin 7-helix transmembrane proteins"/>
    <property type="match status" value="1"/>
</dbReference>
<feature type="transmembrane region" description="Helical" evidence="13">
    <location>
        <begin position="93"/>
        <end position="115"/>
    </location>
</feature>
<dbReference type="FunFam" id="1.20.1070.10:FF:000033">
    <property type="entry name" value="Vomeronasal type-1 receptor"/>
    <property type="match status" value="1"/>
</dbReference>
<dbReference type="PROSITE" id="PS50262">
    <property type="entry name" value="G_PROTEIN_RECEP_F1_2"/>
    <property type="match status" value="1"/>
</dbReference>
<evidence type="ECO:0000256" key="7">
    <source>
        <dbReference type="ARBA" id="ARBA00022989"/>
    </source>
</evidence>
<keyword evidence="15" id="KW-1185">Reference proteome</keyword>
<dbReference type="GO" id="GO:0005886">
    <property type="term" value="C:plasma membrane"/>
    <property type="evidence" value="ECO:0007669"/>
    <property type="project" value="UniProtKB-SubCell"/>
</dbReference>